<sequence length="235" mass="26570">MKVKFSPASFVKMIRAALKAWQCVAKYTTKPLLSQGVEGDVAMAKNCRRSFNVPGKKEQRINIALEDKIKLITPEKVIFYTLSAPRVRVVALANWEAAPTFVLDEHLRNSFFQENADGLLHKCNPFLSGKRRAHSDDDIVSETPTVSTDCSVIPESDVESQKLNEEVKEKKMSVTLETQTCKVKADQVSYQCNDVNTAMVQRNKNFHDTTPNKHTSHWMCVGYGRYIKQAVEQTT</sequence>
<dbReference type="EMBL" id="QLLG01000044">
    <property type="protein sequence ID" value="RMX68974.1"/>
    <property type="molecule type" value="Genomic_DNA"/>
</dbReference>
<protein>
    <submittedName>
        <fullName evidence="1">Uncharacterized protein</fullName>
    </submittedName>
</protein>
<dbReference type="EMBL" id="QKXF01000454">
    <property type="protein sequence ID" value="RQM11236.1"/>
    <property type="molecule type" value="Genomic_DNA"/>
</dbReference>
<evidence type="ECO:0000313" key="1">
    <source>
        <dbReference type="EMBL" id="RMX68974.1"/>
    </source>
</evidence>
<comment type="caution">
    <text evidence="1">The sequence shown here is derived from an EMBL/GenBank/DDBJ whole genome shotgun (WGS) entry which is preliminary data.</text>
</comment>
<dbReference type="Proteomes" id="UP000282087">
    <property type="component" value="Unassembled WGS sequence"/>
</dbReference>
<accession>A0A3M6VQH2</accession>
<dbReference type="AlphaFoldDB" id="A0A3M6VQH2"/>
<organism evidence="1 3">
    <name type="scientific">Peronospora effusa</name>
    <dbReference type="NCBI Taxonomy" id="542832"/>
    <lineage>
        <taxon>Eukaryota</taxon>
        <taxon>Sar</taxon>
        <taxon>Stramenopiles</taxon>
        <taxon>Oomycota</taxon>
        <taxon>Peronosporomycetes</taxon>
        <taxon>Peronosporales</taxon>
        <taxon>Peronosporaceae</taxon>
        <taxon>Peronospora</taxon>
    </lineage>
</organism>
<evidence type="ECO:0000313" key="2">
    <source>
        <dbReference type="EMBL" id="RQM11236.1"/>
    </source>
</evidence>
<gene>
    <name evidence="2" type="ORF">DD237_004899</name>
    <name evidence="1" type="ORF">DD238_005911</name>
</gene>
<evidence type="ECO:0000313" key="4">
    <source>
        <dbReference type="Proteomes" id="UP000286097"/>
    </source>
</evidence>
<name>A0A3M6VQH2_9STRA</name>
<dbReference type="Proteomes" id="UP000286097">
    <property type="component" value="Unassembled WGS sequence"/>
</dbReference>
<reference evidence="3 4" key="1">
    <citation type="submission" date="2018-06" db="EMBL/GenBank/DDBJ databases">
        <title>Comparative genomics of downy mildews reveals potential adaptations to biotrophy.</title>
        <authorList>
            <person name="Fletcher K."/>
            <person name="Klosterman S.J."/>
            <person name="Derevnina L."/>
            <person name="Martin F."/>
            <person name="Koike S."/>
            <person name="Reyes Chin-Wo S."/>
            <person name="Mou B."/>
            <person name="Michelmore R."/>
        </authorList>
    </citation>
    <scope>NUCLEOTIDE SEQUENCE [LARGE SCALE GENOMIC DNA]</scope>
    <source>
        <strain evidence="2 4">R13</strain>
        <strain evidence="1 3">R14</strain>
    </source>
</reference>
<dbReference type="VEuPathDB" id="FungiDB:DD237_004899"/>
<proteinExistence type="predicted"/>
<evidence type="ECO:0000313" key="3">
    <source>
        <dbReference type="Proteomes" id="UP000282087"/>
    </source>
</evidence>
<dbReference type="OrthoDB" id="128717at2759"/>
<keyword evidence="3" id="KW-1185">Reference proteome</keyword>